<proteinExistence type="predicted"/>
<dbReference type="AlphaFoldDB" id="A0AAW6IPB9"/>
<comment type="caution">
    <text evidence="4">The sequence shown here is derived from an EMBL/GenBank/DDBJ whole genome shotgun (WGS) entry which is preliminary data.</text>
</comment>
<evidence type="ECO:0000256" key="1">
    <source>
        <dbReference type="SAM" id="SignalP"/>
    </source>
</evidence>
<feature type="domain" description="DUF4973" evidence="3">
    <location>
        <begin position="23"/>
        <end position="149"/>
    </location>
</feature>
<feature type="chain" id="PRO_5043622124" evidence="1">
    <location>
        <begin position="21"/>
        <end position="331"/>
    </location>
</feature>
<dbReference type="Gene3D" id="2.60.40.1740">
    <property type="entry name" value="hypothetical protein (bacova_03559)"/>
    <property type="match status" value="1"/>
</dbReference>
<name>A0AAW6IPB9_BACOV</name>
<dbReference type="Proteomes" id="UP001215078">
    <property type="component" value="Unassembled WGS sequence"/>
</dbReference>
<dbReference type="PROSITE" id="PS51257">
    <property type="entry name" value="PROKAR_LIPOPROTEIN"/>
    <property type="match status" value="1"/>
</dbReference>
<evidence type="ECO:0000259" key="3">
    <source>
        <dbReference type="Pfam" id="PF16343"/>
    </source>
</evidence>
<dbReference type="Pfam" id="PF16343">
    <property type="entry name" value="DUF4973"/>
    <property type="match status" value="1"/>
</dbReference>
<dbReference type="InterPro" id="IPR025371">
    <property type="entry name" value="BT_3044-like_C"/>
</dbReference>
<feature type="domain" description="BT-3044-like C-terminal" evidence="2">
    <location>
        <begin position="165"/>
        <end position="314"/>
    </location>
</feature>
<gene>
    <name evidence="4" type="ORF">PQ628_17820</name>
</gene>
<dbReference type="InterPro" id="IPR032509">
    <property type="entry name" value="DUF4973"/>
</dbReference>
<dbReference type="RefSeq" id="WP_195401458.1">
    <property type="nucleotide sequence ID" value="NZ_JADNAA010000002.1"/>
</dbReference>
<dbReference type="EMBL" id="JAQQPO010000022">
    <property type="protein sequence ID" value="MDC7960064.1"/>
    <property type="molecule type" value="Genomic_DNA"/>
</dbReference>
<evidence type="ECO:0000259" key="2">
    <source>
        <dbReference type="Pfam" id="PF14274"/>
    </source>
</evidence>
<reference evidence="4" key="1">
    <citation type="submission" date="2022-10" db="EMBL/GenBank/DDBJ databases">
        <title>Human gut microbiome strain richness.</title>
        <authorList>
            <person name="Chen-Liaw A."/>
        </authorList>
    </citation>
    <scope>NUCLEOTIDE SEQUENCE</scope>
    <source>
        <strain evidence="4">RTP21484st1_H8_RTP21484_190118</strain>
    </source>
</reference>
<accession>A0AAW6IPB9</accession>
<sequence length="331" mass="38238">MKKILYILFVLLTVSFTACNDEWTKEQYKQMVSIKSSPSSQGVTWRNVRYTKDGKVTYNVPIIISGSTENKMNRDIHFAIDPDTLAILNKEKFGDREELYFKLLPEQYYSFPETLTIPAGQSTSLLPVEYSLEGIDMADMWVLPIKIVSNDSYNYAVNPHKHYSKILIQPVPFNEFSGNYSGTKLLGYVNDDKTVPLNSSSHRAYVVNDSTVFFYAGMRSIDYTDRKDYKLYCRFTGEKMPDGKNYKAKLWTDNEELELVVRGQANYSVIKDMDAVTPNLEHIYITINDIDYDFYDKTATPGFSLKYTFTGSMTVQRNRNTLTPEEDQNIW</sequence>
<feature type="signal peptide" evidence="1">
    <location>
        <begin position="1"/>
        <end position="20"/>
    </location>
</feature>
<keyword evidence="1" id="KW-0732">Signal</keyword>
<evidence type="ECO:0000313" key="4">
    <source>
        <dbReference type="EMBL" id="MDC7960064.1"/>
    </source>
</evidence>
<evidence type="ECO:0000313" key="5">
    <source>
        <dbReference type="Proteomes" id="UP001215078"/>
    </source>
</evidence>
<protein>
    <submittedName>
        <fullName evidence="4">DUF4973 domain-containing protein</fullName>
    </submittedName>
</protein>
<organism evidence="4 5">
    <name type="scientific">Bacteroides ovatus</name>
    <dbReference type="NCBI Taxonomy" id="28116"/>
    <lineage>
        <taxon>Bacteria</taxon>
        <taxon>Pseudomonadati</taxon>
        <taxon>Bacteroidota</taxon>
        <taxon>Bacteroidia</taxon>
        <taxon>Bacteroidales</taxon>
        <taxon>Bacteroidaceae</taxon>
        <taxon>Bacteroides</taxon>
    </lineage>
</organism>
<dbReference type="Gene3D" id="2.40.128.440">
    <property type="entry name" value="Uncharacterised protein PF14274, DUF4361"/>
    <property type="match status" value="1"/>
</dbReference>
<dbReference type="Pfam" id="PF14274">
    <property type="entry name" value="BT_3044-like_C"/>
    <property type="match status" value="1"/>
</dbReference>